<sequence length="315" mass="36189">MKLLAYASSDGFETITPLAAKSLNLTTVYSRHSPGHRLEMYVNRRGSRHFFAYKGNRHPDGHTAPESLTHTLCKTVLTQLANEGLPTLLKATYKTEQQPPIPLTLVSGVCEHEITANGRKYIIDTFCRFIQPESGEWLLSEECRWGGRIVFEFFHTSGLAANHAKCRDLEAAGISVFQIAIRPGSFFYIDEEELVDLDIEEAEERISNHCRKIANAFKKQIVGVLFNYPESMAFRNGQDLYGRLHAAEAQIRELEAQHHHAAEQTNILLADNTRLNRENAEYLDRLHSIQEIRLSEKQTEEEQSSKQPFWRWWFK</sequence>
<protein>
    <submittedName>
        <fullName evidence="2">Uncharacterized protein</fullName>
    </submittedName>
</protein>
<feature type="coiled-coil region" evidence="1">
    <location>
        <begin position="199"/>
        <end position="264"/>
    </location>
</feature>
<reference evidence="2 3" key="1">
    <citation type="submission" date="2018-11" db="EMBL/GenBank/DDBJ databases">
        <title>Neisseria weixii sp. nov. isolated from the rectal contents of plateau pika (Ochotona cruzoniae).</title>
        <authorList>
            <person name="Zhang G."/>
        </authorList>
    </citation>
    <scope>NUCLEOTIDE SEQUENCE [LARGE SCALE GENOMIC DNA]</scope>
    <source>
        <strain evidence="2 3">10009</strain>
    </source>
</reference>
<gene>
    <name evidence="2" type="ORF">EGK74_08645</name>
</gene>
<evidence type="ECO:0000313" key="2">
    <source>
        <dbReference type="EMBL" id="RPD86149.1"/>
    </source>
</evidence>
<keyword evidence="3" id="KW-1185">Reference proteome</keyword>
<dbReference type="AlphaFoldDB" id="A0A3N4N4A3"/>
<dbReference type="OrthoDB" id="8602172at2"/>
<dbReference type="RefSeq" id="WP_123804484.1">
    <property type="nucleotide sequence ID" value="NZ_RPFL01000021.1"/>
</dbReference>
<proteinExistence type="predicted"/>
<dbReference type="Proteomes" id="UP000272412">
    <property type="component" value="Unassembled WGS sequence"/>
</dbReference>
<keyword evidence="1" id="KW-0175">Coiled coil</keyword>
<dbReference type="EMBL" id="RPFL01000021">
    <property type="protein sequence ID" value="RPD86149.1"/>
    <property type="molecule type" value="Genomic_DNA"/>
</dbReference>
<comment type="caution">
    <text evidence="2">The sequence shown here is derived from an EMBL/GenBank/DDBJ whole genome shotgun (WGS) entry which is preliminary data.</text>
</comment>
<name>A0A3N4N4A3_9NEIS</name>
<evidence type="ECO:0000313" key="3">
    <source>
        <dbReference type="Proteomes" id="UP000272412"/>
    </source>
</evidence>
<evidence type="ECO:0000256" key="1">
    <source>
        <dbReference type="SAM" id="Coils"/>
    </source>
</evidence>
<organism evidence="2 3">
    <name type="scientific">Neisseria weixii</name>
    <dbReference type="NCBI Taxonomy" id="1853276"/>
    <lineage>
        <taxon>Bacteria</taxon>
        <taxon>Pseudomonadati</taxon>
        <taxon>Pseudomonadota</taxon>
        <taxon>Betaproteobacteria</taxon>
        <taxon>Neisseriales</taxon>
        <taxon>Neisseriaceae</taxon>
        <taxon>Neisseria</taxon>
    </lineage>
</organism>
<accession>A0A3N4N4A3</accession>